<dbReference type="InterPro" id="IPR036937">
    <property type="entry name" value="Adhesion_dom_fimbrial_sf"/>
</dbReference>
<dbReference type="EMBL" id="FKDK01000012">
    <property type="protein sequence ID" value="SAA81405.1"/>
    <property type="molecule type" value="Genomic_DNA"/>
</dbReference>
<evidence type="ECO:0000313" key="2">
    <source>
        <dbReference type="EMBL" id="SAA81405.1"/>
    </source>
</evidence>
<dbReference type="SUPFAM" id="SSF49401">
    <property type="entry name" value="Bacterial adhesins"/>
    <property type="match status" value="1"/>
</dbReference>
<dbReference type="AlphaFoldDB" id="A0ABD7KBQ5"/>
<name>A0ABD7KBQ5_9ENTR</name>
<gene>
    <name evidence="3" type="ORF">SAMEA2273136_00540</name>
    <name evidence="2" type="ORF">SAMEA2273443_02965</name>
</gene>
<protein>
    <submittedName>
        <fullName evidence="3">Fimbrial protein SteD</fullName>
    </submittedName>
</protein>
<evidence type="ECO:0000313" key="3">
    <source>
        <dbReference type="EMBL" id="SAB47944.1"/>
    </source>
</evidence>
<keyword evidence="4" id="KW-1185">Reference proteome</keyword>
<dbReference type="EMBL" id="FKDD01000002">
    <property type="protein sequence ID" value="SAB47944.1"/>
    <property type="molecule type" value="Genomic_DNA"/>
</dbReference>
<evidence type="ECO:0000313" key="5">
    <source>
        <dbReference type="Proteomes" id="UP000077278"/>
    </source>
</evidence>
<dbReference type="Proteomes" id="UP000077278">
    <property type="component" value="Unassembled WGS sequence"/>
</dbReference>
<dbReference type="InterPro" id="IPR000259">
    <property type="entry name" value="Adhesion_dom_fimbrial"/>
</dbReference>
<sequence length="176" mass="19304">MLLRYCVSTLKMLMLTICSGLTLNVYAIDRNRVVVNVTGEMVYPPPCTINSVVDVDLGDVIFDLTNASFIDLPVSINCAAARKNQLTYAIRGEGMEGDQQYVIKTSIEHLGVTFSDAGNTDEEDGGRVNIRKTYNFDKNSVPKIRVGAFHFTAIPFESKPIPGAFTAVATLEIGYQ</sequence>
<dbReference type="InterPro" id="IPR008966">
    <property type="entry name" value="Adhesion_dom_sf"/>
</dbReference>
<proteinExistence type="predicted"/>
<dbReference type="Gene3D" id="2.60.40.1090">
    <property type="entry name" value="Fimbrial-type adhesion domain"/>
    <property type="match status" value="1"/>
</dbReference>
<reference evidence="4 5" key="1">
    <citation type="submission" date="2016-03" db="EMBL/GenBank/DDBJ databases">
        <authorList>
            <consortium name="Pathogen Informatics"/>
        </authorList>
    </citation>
    <scope>NUCLEOTIDE SEQUENCE [LARGE SCALE GENOMIC DNA]</scope>
    <source>
        <strain evidence="4">e2161</strain>
        <strain evidence="2">E2161</strain>
        <strain evidence="3">E264</strain>
        <strain evidence="5">e264</strain>
    </source>
</reference>
<feature type="domain" description="Fimbrial-type adhesion" evidence="1">
    <location>
        <begin position="36"/>
        <end position="176"/>
    </location>
</feature>
<dbReference type="RefSeq" id="WP_063616442.1">
    <property type="nucleotide sequence ID" value="NZ_CP086201.1"/>
</dbReference>
<accession>A0ABD7KBQ5</accession>
<evidence type="ECO:0000313" key="4">
    <source>
        <dbReference type="Proteomes" id="UP000077063"/>
    </source>
</evidence>
<evidence type="ECO:0000259" key="1">
    <source>
        <dbReference type="Pfam" id="PF00419"/>
    </source>
</evidence>
<dbReference type="Pfam" id="PF00419">
    <property type="entry name" value="Fimbrial"/>
    <property type="match status" value="1"/>
</dbReference>
<comment type="caution">
    <text evidence="3">The sequence shown here is derived from an EMBL/GenBank/DDBJ whole genome shotgun (WGS) entry which is preliminary data.</text>
</comment>
<dbReference type="Proteomes" id="UP000077063">
    <property type="component" value="Unassembled WGS sequence"/>
</dbReference>
<organism evidence="3 5">
    <name type="scientific">Enterobacter roggenkampii</name>
    <dbReference type="NCBI Taxonomy" id="1812935"/>
    <lineage>
        <taxon>Bacteria</taxon>
        <taxon>Pseudomonadati</taxon>
        <taxon>Pseudomonadota</taxon>
        <taxon>Gammaproteobacteria</taxon>
        <taxon>Enterobacterales</taxon>
        <taxon>Enterobacteriaceae</taxon>
        <taxon>Enterobacter</taxon>
        <taxon>Enterobacter cloacae complex</taxon>
    </lineage>
</organism>